<dbReference type="AlphaFoldDB" id="W1NX39"/>
<dbReference type="Proteomes" id="UP000017836">
    <property type="component" value="Unassembled WGS sequence"/>
</dbReference>
<keyword evidence="2" id="KW-1185">Reference proteome</keyword>
<dbReference type="EMBL" id="KI394965">
    <property type="protein sequence ID" value="ERM99913.1"/>
    <property type="molecule type" value="Genomic_DNA"/>
</dbReference>
<accession>W1NX39</accession>
<evidence type="ECO:0000313" key="2">
    <source>
        <dbReference type="Proteomes" id="UP000017836"/>
    </source>
</evidence>
<reference evidence="2" key="1">
    <citation type="journal article" date="2013" name="Science">
        <title>The Amborella genome and the evolution of flowering plants.</title>
        <authorList>
            <consortium name="Amborella Genome Project"/>
        </authorList>
    </citation>
    <scope>NUCLEOTIDE SEQUENCE [LARGE SCALE GENOMIC DNA]</scope>
</reference>
<sequence>MERAEIPASTPKLKFGRNGHESVLFDSYELKAVSNELNRALRRAQGLASPYPYMPHGKSTFTSYTRCMGFLYGRQGKARKQVTYKMARSEKSVSQVGEKAQGLWPRLWKKLFKSSR</sequence>
<evidence type="ECO:0000313" key="1">
    <source>
        <dbReference type="EMBL" id="ERM99913.1"/>
    </source>
</evidence>
<dbReference type="Gramene" id="ERM99913">
    <property type="protein sequence ID" value="ERM99913"/>
    <property type="gene ID" value="AMTR_s00110p00072340"/>
</dbReference>
<organism evidence="1 2">
    <name type="scientific">Amborella trichopoda</name>
    <dbReference type="NCBI Taxonomy" id="13333"/>
    <lineage>
        <taxon>Eukaryota</taxon>
        <taxon>Viridiplantae</taxon>
        <taxon>Streptophyta</taxon>
        <taxon>Embryophyta</taxon>
        <taxon>Tracheophyta</taxon>
        <taxon>Spermatophyta</taxon>
        <taxon>Magnoliopsida</taxon>
        <taxon>Amborellales</taxon>
        <taxon>Amborellaceae</taxon>
        <taxon>Amborella</taxon>
    </lineage>
</organism>
<proteinExistence type="predicted"/>
<dbReference type="HOGENOM" id="CLU_2100186_0_0_1"/>
<protein>
    <submittedName>
        <fullName evidence="1">Uncharacterized protein</fullName>
    </submittedName>
</protein>
<name>W1NX39_AMBTC</name>
<gene>
    <name evidence="1" type="ORF">AMTR_s00110p00072340</name>
</gene>